<dbReference type="EMBL" id="JAHBAY010000006">
    <property type="protein sequence ID" value="MBT0770607.1"/>
    <property type="molecule type" value="Genomic_DNA"/>
</dbReference>
<evidence type="ECO:0000256" key="7">
    <source>
        <dbReference type="ARBA" id="ARBA00023136"/>
    </source>
</evidence>
<keyword evidence="7" id="KW-0472">Membrane</keyword>
<reference evidence="11 12" key="1">
    <citation type="submission" date="2021-05" db="EMBL/GenBank/DDBJ databases">
        <title>Kineosporia and Streptomyces sp. nov. two new marine actinobacteria isolated from Coral.</title>
        <authorList>
            <person name="Buangrab K."/>
            <person name="Sutthacheep M."/>
            <person name="Yeemin T."/>
            <person name="Harunari E."/>
            <person name="Igarashi Y."/>
            <person name="Kanchanasin P."/>
            <person name="Tanasupawat S."/>
            <person name="Phongsopitanun W."/>
        </authorList>
    </citation>
    <scope>NUCLEOTIDE SEQUENCE [LARGE SCALE GENOMIC DNA]</scope>
    <source>
        <strain evidence="11 12">J2-2</strain>
    </source>
</reference>
<keyword evidence="2" id="KW-0813">Transport</keyword>
<evidence type="ECO:0000256" key="2">
    <source>
        <dbReference type="ARBA" id="ARBA00022448"/>
    </source>
</evidence>
<comment type="similarity">
    <text evidence="9">Belongs to the ABC transporter superfamily. Drug exporter-1 (DrugE1) (TC 3.A.1.105) family.</text>
</comment>
<dbReference type="PANTHER" id="PTHR42711">
    <property type="entry name" value="ABC TRANSPORTER ATP-BINDING PROTEIN"/>
    <property type="match status" value="1"/>
</dbReference>
<evidence type="ECO:0000256" key="8">
    <source>
        <dbReference type="ARBA" id="ARBA00023251"/>
    </source>
</evidence>
<evidence type="ECO:0000256" key="4">
    <source>
        <dbReference type="ARBA" id="ARBA00022741"/>
    </source>
</evidence>
<organism evidence="11 12">
    <name type="scientific">Kineosporia corallincola</name>
    <dbReference type="NCBI Taxonomy" id="2835133"/>
    <lineage>
        <taxon>Bacteria</taxon>
        <taxon>Bacillati</taxon>
        <taxon>Actinomycetota</taxon>
        <taxon>Actinomycetes</taxon>
        <taxon>Kineosporiales</taxon>
        <taxon>Kineosporiaceae</taxon>
        <taxon>Kineosporia</taxon>
    </lineage>
</organism>
<dbReference type="SMART" id="SM00382">
    <property type="entry name" value="AAA"/>
    <property type="match status" value="1"/>
</dbReference>
<evidence type="ECO:0000256" key="1">
    <source>
        <dbReference type="ARBA" id="ARBA00004413"/>
    </source>
</evidence>
<dbReference type="Pfam" id="PF00005">
    <property type="entry name" value="ABC_tran"/>
    <property type="match status" value="1"/>
</dbReference>
<dbReference type="InterPro" id="IPR003593">
    <property type="entry name" value="AAA+_ATPase"/>
</dbReference>
<protein>
    <submittedName>
        <fullName evidence="11">ATP-binding cassette domain-containing protein</fullName>
    </submittedName>
</protein>
<evidence type="ECO:0000256" key="9">
    <source>
        <dbReference type="ARBA" id="ARBA00049985"/>
    </source>
</evidence>
<dbReference type="RefSeq" id="WP_214156892.1">
    <property type="nucleotide sequence ID" value="NZ_JAHBAY010000006.1"/>
</dbReference>
<evidence type="ECO:0000256" key="3">
    <source>
        <dbReference type="ARBA" id="ARBA00022475"/>
    </source>
</evidence>
<keyword evidence="8" id="KW-0046">Antibiotic resistance</keyword>
<evidence type="ECO:0000259" key="10">
    <source>
        <dbReference type="PROSITE" id="PS50893"/>
    </source>
</evidence>
<evidence type="ECO:0000256" key="6">
    <source>
        <dbReference type="ARBA" id="ARBA00022967"/>
    </source>
</evidence>
<keyword evidence="3" id="KW-1003">Cell membrane</keyword>
<keyword evidence="6" id="KW-1278">Translocase</keyword>
<keyword evidence="5 11" id="KW-0067">ATP-binding</keyword>
<dbReference type="SUPFAM" id="SSF52540">
    <property type="entry name" value="P-loop containing nucleoside triphosphate hydrolases"/>
    <property type="match status" value="1"/>
</dbReference>
<evidence type="ECO:0000256" key="5">
    <source>
        <dbReference type="ARBA" id="ARBA00022840"/>
    </source>
</evidence>
<dbReference type="GO" id="GO:0005524">
    <property type="term" value="F:ATP binding"/>
    <property type="evidence" value="ECO:0007669"/>
    <property type="project" value="UniProtKB-KW"/>
</dbReference>
<keyword evidence="12" id="KW-1185">Reference proteome</keyword>
<comment type="subcellular location">
    <subcellularLocation>
        <location evidence="1">Cell membrane</location>
        <topology evidence="1">Peripheral membrane protein</topology>
        <orientation evidence="1">Cytoplasmic side</orientation>
    </subcellularLocation>
</comment>
<dbReference type="InterPro" id="IPR005894">
    <property type="entry name" value="DrrA"/>
</dbReference>
<dbReference type="InterPro" id="IPR050763">
    <property type="entry name" value="ABC_transporter_ATP-binding"/>
</dbReference>
<dbReference type="Gene3D" id="3.40.50.300">
    <property type="entry name" value="P-loop containing nucleotide triphosphate hydrolases"/>
    <property type="match status" value="1"/>
</dbReference>
<accession>A0ABS5THN9</accession>
<dbReference type="PROSITE" id="PS00211">
    <property type="entry name" value="ABC_TRANSPORTER_1"/>
    <property type="match status" value="1"/>
</dbReference>
<dbReference type="PANTHER" id="PTHR42711:SF19">
    <property type="entry name" value="DOXORUBICIN RESISTANCE ATP-BINDING PROTEIN DRRA"/>
    <property type="match status" value="1"/>
</dbReference>
<dbReference type="InterPro" id="IPR003439">
    <property type="entry name" value="ABC_transporter-like_ATP-bd"/>
</dbReference>
<evidence type="ECO:0000313" key="11">
    <source>
        <dbReference type="EMBL" id="MBT0770607.1"/>
    </source>
</evidence>
<evidence type="ECO:0000313" key="12">
    <source>
        <dbReference type="Proteomes" id="UP001197247"/>
    </source>
</evidence>
<name>A0ABS5THN9_9ACTN</name>
<feature type="domain" description="ABC transporter" evidence="10">
    <location>
        <begin position="19"/>
        <end position="250"/>
    </location>
</feature>
<dbReference type="InterPro" id="IPR017871">
    <property type="entry name" value="ABC_transporter-like_CS"/>
</dbReference>
<dbReference type="InterPro" id="IPR027417">
    <property type="entry name" value="P-loop_NTPase"/>
</dbReference>
<gene>
    <name evidence="11" type="ORF">KIH74_16810</name>
</gene>
<dbReference type="NCBIfam" id="TIGR01188">
    <property type="entry name" value="drrA"/>
    <property type="match status" value="1"/>
</dbReference>
<dbReference type="PROSITE" id="PS50893">
    <property type="entry name" value="ABC_TRANSPORTER_2"/>
    <property type="match status" value="1"/>
</dbReference>
<sequence length="326" mass="34856">MTVTASRLPHAESGARQAIQVRGLHKSFGEQVVLNGIDLSIPQGSVFSLLGPNGAGKTTVVRILATLTPPDSGTVLVDGNDLATSPGAVRGSIGVTGQFSAVDGFLTAEENLLLMGDLWHLPKRECRSRAQELLELFGLTDTGKKPVMTFSGGMKRRLDLAMTLAGSPRIIFLDEPTTGLDPRSRRNMWELIERLVHDQAVTIFLTTQYLEEADRLADQIAVLDGGRIVAQGTGEQLKSQVPGGHVVLTFADTTTMDAAASRLGENVTRNPDTFTLNVPSDNSASSVRDLLARIEADTVTQFSLHSPDLDDVFLALTGQAGGEAKR</sequence>
<proteinExistence type="inferred from homology"/>
<dbReference type="Proteomes" id="UP001197247">
    <property type="component" value="Unassembled WGS sequence"/>
</dbReference>
<comment type="caution">
    <text evidence="11">The sequence shown here is derived from an EMBL/GenBank/DDBJ whole genome shotgun (WGS) entry which is preliminary data.</text>
</comment>
<keyword evidence="4" id="KW-0547">Nucleotide-binding</keyword>